<evidence type="ECO:0000256" key="1">
    <source>
        <dbReference type="SAM" id="MobiDB-lite"/>
    </source>
</evidence>
<accession>A0A512N7I4</accession>
<protein>
    <recommendedName>
        <fullName evidence="5">Lysozyme family protein</fullName>
    </recommendedName>
</protein>
<evidence type="ECO:0008006" key="5">
    <source>
        <dbReference type="Google" id="ProtNLM"/>
    </source>
</evidence>
<keyword evidence="2" id="KW-1133">Transmembrane helix</keyword>
<name>A0A512N7I4_9HYPH</name>
<dbReference type="Proteomes" id="UP000321058">
    <property type="component" value="Unassembled WGS sequence"/>
</dbReference>
<dbReference type="RefSeq" id="WP_147148352.1">
    <property type="nucleotide sequence ID" value="NZ_BKAJ01000031.1"/>
</dbReference>
<comment type="caution">
    <text evidence="3">The sequence shown here is derived from an EMBL/GenBank/DDBJ whole genome shotgun (WGS) entry which is preliminary data.</text>
</comment>
<keyword evidence="2" id="KW-0812">Transmembrane</keyword>
<feature type="transmembrane region" description="Helical" evidence="2">
    <location>
        <begin position="70"/>
        <end position="90"/>
    </location>
</feature>
<evidence type="ECO:0000313" key="4">
    <source>
        <dbReference type="Proteomes" id="UP000321058"/>
    </source>
</evidence>
<dbReference type="OrthoDB" id="482757at2"/>
<dbReference type="AlphaFoldDB" id="A0A512N7I4"/>
<evidence type="ECO:0000313" key="3">
    <source>
        <dbReference type="EMBL" id="GEP54631.1"/>
    </source>
</evidence>
<organism evidence="3 4">
    <name type="scientific">Reyranella soli</name>
    <dbReference type="NCBI Taxonomy" id="1230389"/>
    <lineage>
        <taxon>Bacteria</taxon>
        <taxon>Pseudomonadati</taxon>
        <taxon>Pseudomonadota</taxon>
        <taxon>Alphaproteobacteria</taxon>
        <taxon>Hyphomicrobiales</taxon>
        <taxon>Reyranellaceae</taxon>
        <taxon>Reyranella</taxon>
    </lineage>
</organism>
<feature type="compositionally biased region" description="Basic and acidic residues" evidence="1">
    <location>
        <begin position="18"/>
        <end position="51"/>
    </location>
</feature>
<reference evidence="3 4" key="1">
    <citation type="submission" date="2019-07" db="EMBL/GenBank/DDBJ databases">
        <title>Whole genome shotgun sequence of Reyranella soli NBRC 108950.</title>
        <authorList>
            <person name="Hosoyama A."/>
            <person name="Uohara A."/>
            <person name="Ohji S."/>
            <person name="Ichikawa N."/>
        </authorList>
    </citation>
    <scope>NUCLEOTIDE SEQUENCE [LARGE SCALE GENOMIC DNA]</scope>
    <source>
        <strain evidence="3 4">NBRC 108950</strain>
    </source>
</reference>
<dbReference type="EMBL" id="BKAJ01000031">
    <property type="protein sequence ID" value="GEP54631.1"/>
    <property type="molecule type" value="Genomic_DNA"/>
</dbReference>
<feature type="region of interest" description="Disordered" evidence="1">
    <location>
        <begin position="1"/>
        <end position="51"/>
    </location>
</feature>
<proteinExistence type="predicted"/>
<keyword evidence="2" id="KW-0472">Membrane</keyword>
<evidence type="ECO:0000256" key="2">
    <source>
        <dbReference type="SAM" id="Phobius"/>
    </source>
</evidence>
<gene>
    <name evidence="3" type="ORF">RSO01_17970</name>
</gene>
<keyword evidence="4" id="KW-1185">Reference proteome</keyword>
<sequence length="302" mass="34081">MIEVVRPDRIPGTARQYGRGDDDLVDRDHPPVERDRSVAEPRFDAEEREARGRELRAAQDLARQRRRQTILASSVAAVILALGGATTWMYRELAALRASQVEQLEDENSVLSRLLRQEYQQRFDAAKVFPARQEVVAQSVRKILGNRARYERITKSMTMPWYFLAIIHGMEADFRFDSHLHNGDPLTGRTVHVPAGRPTGGKAPFSWEESAMDAIALNRYDKWNDWSIAGMLVAWERYNGLGYRQHGIHSPYVWACTDQYAKGRYVADGRFDANAESRQCGAVAMLKGLIATGSISPPPGPK</sequence>